<accession>A0AAD5REK4</accession>
<protein>
    <submittedName>
        <fullName evidence="2">Uncharacterized protein</fullName>
    </submittedName>
</protein>
<gene>
    <name evidence="2" type="ORF">KIN20_037312</name>
</gene>
<evidence type="ECO:0000313" key="3">
    <source>
        <dbReference type="Proteomes" id="UP001196413"/>
    </source>
</evidence>
<organism evidence="2 3">
    <name type="scientific">Parelaphostrongylus tenuis</name>
    <name type="common">Meningeal worm</name>
    <dbReference type="NCBI Taxonomy" id="148309"/>
    <lineage>
        <taxon>Eukaryota</taxon>
        <taxon>Metazoa</taxon>
        <taxon>Ecdysozoa</taxon>
        <taxon>Nematoda</taxon>
        <taxon>Chromadorea</taxon>
        <taxon>Rhabditida</taxon>
        <taxon>Rhabditina</taxon>
        <taxon>Rhabditomorpha</taxon>
        <taxon>Strongyloidea</taxon>
        <taxon>Metastrongylidae</taxon>
        <taxon>Parelaphostrongylus</taxon>
    </lineage>
</organism>
<feature type="transmembrane region" description="Helical" evidence="1">
    <location>
        <begin position="12"/>
        <end position="32"/>
    </location>
</feature>
<dbReference type="EMBL" id="JAHQIW010007472">
    <property type="protein sequence ID" value="KAJ1374598.1"/>
    <property type="molecule type" value="Genomic_DNA"/>
</dbReference>
<keyword evidence="3" id="KW-1185">Reference proteome</keyword>
<keyword evidence="1" id="KW-1133">Transmembrane helix</keyword>
<dbReference type="Proteomes" id="UP001196413">
    <property type="component" value="Unassembled WGS sequence"/>
</dbReference>
<keyword evidence="1" id="KW-0812">Transmembrane</keyword>
<evidence type="ECO:0000256" key="1">
    <source>
        <dbReference type="SAM" id="Phobius"/>
    </source>
</evidence>
<comment type="caution">
    <text evidence="2">The sequence shown here is derived from an EMBL/GenBank/DDBJ whole genome shotgun (WGS) entry which is preliminary data.</text>
</comment>
<proteinExistence type="predicted"/>
<name>A0AAD5REK4_PARTN</name>
<evidence type="ECO:0000313" key="2">
    <source>
        <dbReference type="EMBL" id="KAJ1374598.1"/>
    </source>
</evidence>
<dbReference type="AlphaFoldDB" id="A0AAD5REK4"/>
<reference evidence="2" key="1">
    <citation type="submission" date="2021-06" db="EMBL/GenBank/DDBJ databases">
        <title>Parelaphostrongylus tenuis whole genome reference sequence.</title>
        <authorList>
            <person name="Garwood T.J."/>
            <person name="Larsen P.A."/>
            <person name="Fountain-Jones N.M."/>
            <person name="Garbe J.R."/>
            <person name="Macchietto M.G."/>
            <person name="Kania S.A."/>
            <person name="Gerhold R.W."/>
            <person name="Richards J.E."/>
            <person name="Wolf T.M."/>
        </authorList>
    </citation>
    <scope>NUCLEOTIDE SEQUENCE</scope>
    <source>
        <strain evidence="2">MNPRO001-30</strain>
        <tissue evidence="2">Meninges</tissue>
    </source>
</reference>
<keyword evidence="1" id="KW-0472">Membrane</keyword>
<sequence>MPATNGYNVLSIKLRIFVIIHFGYLSSINIVYGRFNPVYKWNLHQFSCTYLNDVNKLEGATETEPTISSNLCQYQVFGELCLPF</sequence>